<protein>
    <submittedName>
        <fullName evidence="2">Uncharacterized protein</fullName>
    </submittedName>
</protein>
<feature type="transmembrane region" description="Helical" evidence="1">
    <location>
        <begin position="98"/>
        <end position="118"/>
    </location>
</feature>
<evidence type="ECO:0000313" key="3">
    <source>
        <dbReference type="Proteomes" id="UP000308121"/>
    </source>
</evidence>
<feature type="transmembrane region" description="Helical" evidence="1">
    <location>
        <begin position="12"/>
        <end position="31"/>
    </location>
</feature>
<dbReference type="RefSeq" id="WP_154730213.1">
    <property type="nucleotide sequence ID" value="NZ_SZYE01000121.1"/>
</dbReference>
<feature type="transmembrane region" description="Helical" evidence="1">
    <location>
        <begin position="37"/>
        <end position="54"/>
    </location>
</feature>
<comment type="caution">
    <text evidence="2">The sequence shown here is derived from an EMBL/GenBank/DDBJ whole genome shotgun (WGS) entry which is preliminary data.</text>
</comment>
<evidence type="ECO:0000256" key="1">
    <source>
        <dbReference type="SAM" id="Phobius"/>
    </source>
</evidence>
<keyword evidence="1" id="KW-0812">Transmembrane</keyword>
<name>A0A7Z8JXZ5_9CELL</name>
<accession>A0A7Z8JXZ5</accession>
<proteinExistence type="predicted"/>
<dbReference type="AlphaFoldDB" id="A0A7Z8JXZ5"/>
<keyword evidence="1" id="KW-1133">Transmembrane helix</keyword>
<keyword evidence="1" id="KW-0472">Membrane</keyword>
<sequence length="126" mass="12006">MASRTGVSTTSGWLAVVTLAGAVLLLVPGWFGRPPGALLLPLAAAAALGTGWLLDPGASRATFVDGVLAALGLAALLAGAALLVASLVRLVALGDVGALGFGLGGAALGALLGSGLLATRMDGPPV</sequence>
<dbReference type="Proteomes" id="UP000308121">
    <property type="component" value="Unassembled WGS sequence"/>
</dbReference>
<dbReference type="EMBL" id="SZYE01000121">
    <property type="protein sequence ID" value="TKR22975.1"/>
    <property type="molecule type" value="Genomic_DNA"/>
</dbReference>
<reference evidence="2 3" key="1">
    <citation type="submission" date="2019-05" db="EMBL/GenBank/DDBJ databases">
        <title>Genome sequence of Cellulomonas hominis strain CS1.</title>
        <authorList>
            <person name="Belmont J."/>
            <person name="Maclea K.S."/>
        </authorList>
    </citation>
    <scope>NUCLEOTIDE SEQUENCE [LARGE SCALE GENOMIC DNA]</scope>
    <source>
        <strain evidence="2 3">CS1</strain>
    </source>
</reference>
<evidence type="ECO:0000313" key="2">
    <source>
        <dbReference type="EMBL" id="TKR22975.1"/>
    </source>
</evidence>
<gene>
    <name evidence="2" type="ORF">FA014_13655</name>
</gene>
<organism evidence="2 3">
    <name type="scientific">Cellulomonas hominis</name>
    <dbReference type="NCBI Taxonomy" id="156981"/>
    <lineage>
        <taxon>Bacteria</taxon>
        <taxon>Bacillati</taxon>
        <taxon>Actinomycetota</taxon>
        <taxon>Actinomycetes</taxon>
        <taxon>Micrococcales</taxon>
        <taxon>Cellulomonadaceae</taxon>
        <taxon>Cellulomonas</taxon>
    </lineage>
</organism>
<feature type="transmembrane region" description="Helical" evidence="1">
    <location>
        <begin position="66"/>
        <end position="92"/>
    </location>
</feature>